<keyword evidence="7" id="KW-1185">Reference proteome</keyword>
<evidence type="ECO:0000256" key="2">
    <source>
        <dbReference type="ARBA" id="ARBA00022723"/>
    </source>
</evidence>
<accession>A0ABY5E4Y7</accession>
<protein>
    <submittedName>
        <fullName evidence="6">Thiol oxidoreductase</fullName>
    </submittedName>
</protein>
<dbReference type="PANTHER" id="PTHR30600">
    <property type="entry name" value="CYTOCHROME C PEROXIDASE-RELATED"/>
    <property type="match status" value="1"/>
</dbReference>
<dbReference type="PROSITE" id="PS51007">
    <property type="entry name" value="CYTC"/>
    <property type="match status" value="1"/>
</dbReference>
<gene>
    <name evidence="6" type="ORF">NJU99_03780</name>
</gene>
<dbReference type="InterPro" id="IPR010538">
    <property type="entry name" value="DHOR"/>
</dbReference>
<evidence type="ECO:0000256" key="4">
    <source>
        <dbReference type="PROSITE-ProRule" id="PRU00433"/>
    </source>
</evidence>
<reference evidence="6" key="1">
    <citation type="submission" date="2022-07" db="EMBL/GenBank/DDBJ databases">
        <title>Arcobacter roscoffensis sp. nov., a marine bacterium isolated from coastal seawater collected from Roscoff, France.</title>
        <authorList>
            <person name="Pascual J."/>
            <person name="Lepeaux C."/>
            <person name="Methner A."/>
            <person name="Overmann J."/>
        </authorList>
    </citation>
    <scope>NUCLEOTIDE SEQUENCE</scope>
    <source>
        <strain evidence="6">ARW1-2F2</strain>
    </source>
</reference>
<evidence type="ECO:0000256" key="3">
    <source>
        <dbReference type="ARBA" id="ARBA00023004"/>
    </source>
</evidence>
<evidence type="ECO:0000313" key="6">
    <source>
        <dbReference type="EMBL" id="UTJ07219.1"/>
    </source>
</evidence>
<dbReference type="InterPro" id="IPR009056">
    <property type="entry name" value="Cyt_c-like_dom"/>
</dbReference>
<evidence type="ECO:0000259" key="5">
    <source>
        <dbReference type="PROSITE" id="PS51007"/>
    </source>
</evidence>
<dbReference type="EMBL" id="CP100595">
    <property type="protein sequence ID" value="UTJ07219.1"/>
    <property type="molecule type" value="Genomic_DNA"/>
</dbReference>
<name>A0ABY5E4Y7_9BACT</name>
<dbReference type="RefSeq" id="WP_254577397.1">
    <property type="nucleotide sequence ID" value="NZ_CP100595.1"/>
</dbReference>
<feature type="domain" description="Cytochrome c" evidence="5">
    <location>
        <begin position="338"/>
        <end position="463"/>
    </location>
</feature>
<dbReference type="InterPro" id="IPR051395">
    <property type="entry name" value="Cytochrome_c_Peroxidase/MauG"/>
</dbReference>
<dbReference type="SUPFAM" id="SSF46626">
    <property type="entry name" value="Cytochrome c"/>
    <property type="match status" value="1"/>
</dbReference>
<dbReference type="Gene3D" id="1.10.760.10">
    <property type="entry name" value="Cytochrome c-like domain"/>
    <property type="match status" value="1"/>
</dbReference>
<evidence type="ECO:0000256" key="1">
    <source>
        <dbReference type="ARBA" id="ARBA00022617"/>
    </source>
</evidence>
<evidence type="ECO:0000313" key="7">
    <source>
        <dbReference type="Proteomes" id="UP001060012"/>
    </source>
</evidence>
<organism evidence="6 7">
    <name type="scientific">Arcobacter roscoffensis</name>
    <dbReference type="NCBI Taxonomy" id="2961520"/>
    <lineage>
        <taxon>Bacteria</taxon>
        <taxon>Pseudomonadati</taxon>
        <taxon>Campylobacterota</taxon>
        <taxon>Epsilonproteobacteria</taxon>
        <taxon>Campylobacterales</taxon>
        <taxon>Arcobacteraceae</taxon>
        <taxon>Arcobacter</taxon>
    </lineage>
</organism>
<keyword evidence="2 4" id="KW-0479">Metal-binding</keyword>
<dbReference type="InterPro" id="IPR036909">
    <property type="entry name" value="Cyt_c-like_dom_sf"/>
</dbReference>
<sequence length="463" mass="52573">MQKKHKSSFSFLQKAILTKSLVVIFTTGLFAVNNEGKYFSSEKNKSLLEKPVKGLNDEQYDQFILGRSFFVIPWVEAPSATTARDGLGPLFNSNTCVSCHPRNGRGSLYNNKMKPSRSLVARLSIPFDNSKEHKELFEKQGFVPEPRYGSQISVNGIHGVPFEARVDVKFQEIKVKFPDGEVDTILKPKYELIDKNYGKLAKNTAITYRMAQSLNGLGLLEKVSDEEILSNEDEFDKDGDGISGRANRVYSPLTKKEEIGRYTWKASAATVIEQIAGAANNDMGLTTFLQSNENCTSFQKLCNEAPKPWHKKDITDERLGAIDFYIRNLKTYKPKKDEEHLEGLEIFKGLDCAKCHKTSLKTVDGFNIEPFTDMLLHDMGEGLSDGRVEFKANEREFRTAPLWGLALHEKINKKKPRLLHDGRARDFQEAILWHGGEAEISKQKYMSASKEQREKLIKFLERL</sequence>
<dbReference type="Pfam" id="PF06537">
    <property type="entry name" value="DHOR"/>
    <property type="match status" value="1"/>
</dbReference>
<keyword evidence="1 4" id="KW-0349">Heme</keyword>
<dbReference type="PANTHER" id="PTHR30600:SF4">
    <property type="entry name" value="CYTOCHROME C DOMAIN-CONTAINING PROTEIN"/>
    <property type="match status" value="1"/>
</dbReference>
<keyword evidence="3 4" id="KW-0408">Iron</keyword>
<dbReference type="PIRSF" id="PIRSF028099">
    <property type="entry name" value="DUF1111"/>
    <property type="match status" value="1"/>
</dbReference>
<dbReference type="Proteomes" id="UP001060012">
    <property type="component" value="Chromosome"/>
</dbReference>
<proteinExistence type="predicted"/>